<dbReference type="InterPro" id="IPR023393">
    <property type="entry name" value="START-like_dom_sf"/>
</dbReference>
<dbReference type="CDD" id="cd08861">
    <property type="entry name" value="OtcD1_ARO-CYC_like"/>
    <property type="match status" value="2"/>
</dbReference>
<dbReference type="STRING" id="946078.GA0070622_3128"/>
<dbReference type="Proteomes" id="UP000199558">
    <property type="component" value="Unassembled WGS sequence"/>
</dbReference>
<proteinExistence type="predicted"/>
<sequence>MSGSSRSRRTAHTAVVPGSPDQVFDLVAEVRRWPVVFGPTVHVEHFGRDGDRERFRIWAMVNDRVSTWTSSRVLDPVELRIRFAQDRSQAPVASMRGEWRFRPAPGGGTEVRLSHEFTVVDDDPDALDWVGTAVDRNSPAELAALARVAGLARPVGELVVEFADTVTLPGSPADAFEFVDRADRWAERLPHVRRVRLTEDEPGSQTLEMETVTGDGSTHRTRSVRVCRATDLIAYKQLEVPQLLLGHSGTWTFADHDGATEATARHLVLVDPEAATARFGGADPLAAARAYVRDALGANSRTTLARAGEFAAARRAADAAAR</sequence>
<dbReference type="AlphaFoldDB" id="A0A1A9BAM1"/>
<dbReference type="RefSeq" id="WP_091573946.1">
    <property type="nucleotide sequence ID" value="NZ_FLRH01000003.1"/>
</dbReference>
<dbReference type="SUPFAM" id="SSF55961">
    <property type="entry name" value="Bet v1-like"/>
    <property type="match status" value="2"/>
</dbReference>
<dbReference type="InterPro" id="IPR019587">
    <property type="entry name" value="Polyketide_cyclase/dehydratase"/>
</dbReference>
<feature type="domain" description="Coenzyme Q-binding protein COQ10 START" evidence="1">
    <location>
        <begin position="169"/>
        <end position="271"/>
    </location>
</feature>
<protein>
    <submittedName>
        <fullName evidence="2">Aromatase</fullName>
    </submittedName>
</protein>
<evidence type="ECO:0000313" key="3">
    <source>
        <dbReference type="Proteomes" id="UP000199558"/>
    </source>
</evidence>
<name>A0A1A9BAM1_9ACTN</name>
<accession>A0A1A9BAM1</accession>
<gene>
    <name evidence="2" type="ORF">GA0070622_3128</name>
</gene>
<dbReference type="EMBL" id="FLRH01000003">
    <property type="protein sequence ID" value="SBT66111.1"/>
    <property type="molecule type" value="Genomic_DNA"/>
</dbReference>
<evidence type="ECO:0000259" key="1">
    <source>
        <dbReference type="Pfam" id="PF03364"/>
    </source>
</evidence>
<dbReference type="Pfam" id="PF10604">
    <property type="entry name" value="Polyketide_cyc2"/>
    <property type="match status" value="1"/>
</dbReference>
<keyword evidence="3" id="KW-1185">Reference proteome</keyword>
<reference evidence="3" key="1">
    <citation type="submission" date="2016-06" db="EMBL/GenBank/DDBJ databases">
        <authorList>
            <person name="Varghese N."/>
            <person name="Submissions Spin"/>
        </authorList>
    </citation>
    <scope>NUCLEOTIDE SEQUENCE [LARGE SCALE GENOMIC DNA]</scope>
    <source>
        <strain evidence="3">DSM 45794</strain>
    </source>
</reference>
<evidence type="ECO:0000313" key="2">
    <source>
        <dbReference type="EMBL" id="SBT66111.1"/>
    </source>
</evidence>
<dbReference type="OrthoDB" id="3419705at2"/>
<dbReference type="Pfam" id="PF03364">
    <property type="entry name" value="Polyketide_cyc"/>
    <property type="match status" value="1"/>
</dbReference>
<dbReference type="InterPro" id="IPR005031">
    <property type="entry name" value="COQ10_START"/>
</dbReference>
<dbReference type="Gene3D" id="3.30.530.20">
    <property type="match status" value="2"/>
</dbReference>
<organism evidence="2 3">
    <name type="scientific">Micromonospora sediminicola</name>
    <dbReference type="NCBI Taxonomy" id="946078"/>
    <lineage>
        <taxon>Bacteria</taxon>
        <taxon>Bacillati</taxon>
        <taxon>Actinomycetota</taxon>
        <taxon>Actinomycetes</taxon>
        <taxon>Micromonosporales</taxon>
        <taxon>Micromonosporaceae</taxon>
        <taxon>Micromonospora</taxon>
    </lineage>
</organism>